<dbReference type="GO" id="GO:0004803">
    <property type="term" value="F:transposase activity"/>
    <property type="evidence" value="ECO:0007669"/>
    <property type="project" value="InterPro"/>
</dbReference>
<sequence>MAKFSPEEKVKAVKKYLDGSDGVKRLARSIKVHPGVLQQWIKQYKAVGEKAFEKRYTRYSLQYKLDVFNYNDTKDQESGQIELNYDTRNNVITNNQIYASNSRIFISNNFNKNTGNKLDYNQYYGEFNQNYGLWQWKRKTYKGFSSYQAGMNQEGNEQHSVFSKLSPSFKQILK</sequence>
<dbReference type="AlphaFoldDB" id="A0A1W6AIM2"/>
<evidence type="ECO:0008006" key="3">
    <source>
        <dbReference type="Google" id="ProtNLM"/>
    </source>
</evidence>
<name>A0A1W6AIM2_BACMY</name>
<geneLocation type="plasmid" evidence="1 2">
    <name>unnamed1</name>
</geneLocation>
<dbReference type="SUPFAM" id="SSF46689">
    <property type="entry name" value="Homeodomain-like"/>
    <property type="match status" value="1"/>
</dbReference>
<dbReference type="InterPro" id="IPR002514">
    <property type="entry name" value="Transposase_8"/>
</dbReference>
<dbReference type="GO" id="GO:0003677">
    <property type="term" value="F:DNA binding"/>
    <property type="evidence" value="ECO:0007669"/>
    <property type="project" value="InterPro"/>
</dbReference>
<dbReference type="EMBL" id="CP020744">
    <property type="protein sequence ID" value="ARJ25581.1"/>
    <property type="molecule type" value="Genomic_DNA"/>
</dbReference>
<organism evidence="1 2">
    <name type="scientific">Bacillus mycoides</name>
    <dbReference type="NCBI Taxonomy" id="1405"/>
    <lineage>
        <taxon>Bacteria</taxon>
        <taxon>Bacillati</taxon>
        <taxon>Bacillota</taxon>
        <taxon>Bacilli</taxon>
        <taxon>Bacillales</taxon>
        <taxon>Bacillaceae</taxon>
        <taxon>Bacillus</taxon>
        <taxon>Bacillus cereus group</taxon>
    </lineage>
</organism>
<proteinExistence type="predicted"/>
<gene>
    <name evidence="1" type="ORF">B7492_31605</name>
</gene>
<dbReference type="Proteomes" id="UP000192932">
    <property type="component" value="Plasmid unnamed1"/>
</dbReference>
<keyword evidence="1" id="KW-0614">Plasmid</keyword>
<accession>A0A1W6AIM2</accession>
<dbReference type="InterPro" id="IPR009057">
    <property type="entry name" value="Homeodomain-like_sf"/>
</dbReference>
<evidence type="ECO:0000313" key="2">
    <source>
        <dbReference type="Proteomes" id="UP000192932"/>
    </source>
</evidence>
<evidence type="ECO:0000313" key="1">
    <source>
        <dbReference type="EMBL" id="ARJ25581.1"/>
    </source>
</evidence>
<dbReference type="GO" id="GO:0006313">
    <property type="term" value="P:DNA transposition"/>
    <property type="evidence" value="ECO:0007669"/>
    <property type="project" value="InterPro"/>
</dbReference>
<protein>
    <recommendedName>
        <fullName evidence="3">Transposase</fullName>
    </recommendedName>
</protein>
<dbReference type="Pfam" id="PF01527">
    <property type="entry name" value="HTH_Tnp_1"/>
    <property type="match status" value="1"/>
</dbReference>
<reference evidence="1 2" key="1">
    <citation type="submission" date="2017-04" db="EMBL/GenBank/DDBJ databases">
        <title>The Characteristic of a Fine Plant Growth-Promoting Rhizobacteria Bacillus mycoides Gnyt1 and its Whole Genome Sequencing Analysis.</title>
        <authorList>
            <person name="Li J.H."/>
            <person name="Yao T."/>
        </authorList>
    </citation>
    <scope>NUCLEOTIDE SEQUENCE [LARGE SCALE GENOMIC DNA]</scope>
    <source>
        <strain evidence="1 2">Gnyt1</strain>
        <plasmid evidence="2">Plasmid unnamed1</plasmid>
    </source>
</reference>